<organism evidence="1 2">
    <name type="scientific">Leptosphaeria maculans (strain JN3 / isolate v23.1.3 / race Av1-4-5-6-7-8)</name>
    <name type="common">Blackleg fungus</name>
    <name type="synonym">Phoma lingam</name>
    <dbReference type="NCBI Taxonomy" id="985895"/>
    <lineage>
        <taxon>Eukaryota</taxon>
        <taxon>Fungi</taxon>
        <taxon>Dikarya</taxon>
        <taxon>Ascomycota</taxon>
        <taxon>Pezizomycotina</taxon>
        <taxon>Dothideomycetes</taxon>
        <taxon>Pleosporomycetidae</taxon>
        <taxon>Pleosporales</taxon>
        <taxon>Pleosporineae</taxon>
        <taxon>Leptosphaeriaceae</taxon>
        <taxon>Plenodomus</taxon>
        <taxon>Plenodomus lingam/Leptosphaeria maculans species complex</taxon>
    </lineage>
</organism>
<dbReference type="HOGENOM" id="CLU_2868102_0_0_1"/>
<proteinExistence type="predicted"/>
<evidence type="ECO:0000313" key="2">
    <source>
        <dbReference type="Proteomes" id="UP000002668"/>
    </source>
</evidence>
<dbReference type="VEuPathDB" id="FungiDB:LEMA_uP010320.1"/>
<dbReference type="AlphaFoldDB" id="E5ACP3"/>
<keyword evidence="2" id="KW-1185">Reference proteome</keyword>
<dbReference type="EMBL" id="FP929139">
    <property type="protein sequence ID" value="CBY02245.1"/>
    <property type="molecule type" value="Genomic_DNA"/>
</dbReference>
<dbReference type="Proteomes" id="UP000002668">
    <property type="component" value="Genome"/>
</dbReference>
<sequence length="64" mass="7287">MSAITPLLLPSKCLFAPSAMPVFGYRHSASLCTLDRYLSQTYDRSLDLRNKETIPKRLLEVMII</sequence>
<evidence type="ECO:0000313" key="1">
    <source>
        <dbReference type="EMBL" id="CBY02245.1"/>
    </source>
</evidence>
<protein>
    <submittedName>
        <fullName evidence="1">Predicted protein</fullName>
    </submittedName>
</protein>
<reference evidence="2" key="1">
    <citation type="journal article" date="2011" name="Nat. Commun.">
        <title>Effector diversification within compartments of the Leptosphaeria maculans genome affected by Repeat-Induced Point mutations.</title>
        <authorList>
            <person name="Rouxel T."/>
            <person name="Grandaubert J."/>
            <person name="Hane J.K."/>
            <person name="Hoede C."/>
            <person name="van de Wouw A.P."/>
            <person name="Couloux A."/>
            <person name="Dominguez V."/>
            <person name="Anthouard V."/>
            <person name="Bally P."/>
            <person name="Bourras S."/>
            <person name="Cozijnsen A.J."/>
            <person name="Ciuffetti L.M."/>
            <person name="Degrave A."/>
            <person name="Dilmaghani A."/>
            <person name="Duret L."/>
            <person name="Fudal I."/>
            <person name="Goodwin S.B."/>
            <person name="Gout L."/>
            <person name="Glaser N."/>
            <person name="Linglin J."/>
            <person name="Kema G.H.J."/>
            <person name="Lapalu N."/>
            <person name="Lawrence C.B."/>
            <person name="May K."/>
            <person name="Meyer M."/>
            <person name="Ollivier B."/>
            <person name="Poulain J."/>
            <person name="Schoch C.L."/>
            <person name="Simon A."/>
            <person name="Spatafora J.W."/>
            <person name="Stachowiak A."/>
            <person name="Turgeon B.G."/>
            <person name="Tyler B.M."/>
            <person name="Vincent D."/>
            <person name="Weissenbach J."/>
            <person name="Amselem J."/>
            <person name="Quesneville H."/>
            <person name="Oliver R.P."/>
            <person name="Wincker P."/>
            <person name="Balesdent M.-H."/>
            <person name="Howlett B.J."/>
        </authorList>
    </citation>
    <scope>NUCLEOTIDE SEQUENCE [LARGE SCALE GENOMIC DNA]</scope>
    <source>
        <strain evidence="2">JN3 / isolate v23.1.3 / race Av1-4-5-6-7-8</strain>
    </source>
</reference>
<gene>
    <name evidence="1" type="ORF">LEMA_uP010320.1</name>
</gene>
<accession>E5ACP3</accession>
<dbReference type="InParanoid" id="E5ACP3"/>
<name>E5ACP3_LEPMJ</name>